<accession>A0AAP5BLB7</accession>
<dbReference type="GO" id="GO:0016747">
    <property type="term" value="F:acyltransferase activity, transferring groups other than amino-acyl groups"/>
    <property type="evidence" value="ECO:0007669"/>
    <property type="project" value="InterPro"/>
</dbReference>
<protein>
    <submittedName>
        <fullName evidence="4">Acyltransferase</fullName>
    </submittedName>
</protein>
<evidence type="ECO:0000313" key="6">
    <source>
        <dbReference type="Proteomes" id="UP001242288"/>
    </source>
</evidence>
<feature type="transmembrane region" description="Helical" evidence="1">
    <location>
        <begin position="49"/>
        <end position="68"/>
    </location>
</feature>
<dbReference type="EMBL" id="JAPKHW010000036">
    <property type="protein sequence ID" value="MCX4150072.1"/>
    <property type="molecule type" value="Genomic_DNA"/>
</dbReference>
<keyword evidence="1" id="KW-0472">Membrane</keyword>
<keyword evidence="4" id="KW-0808">Transferase</keyword>
<reference evidence="4" key="1">
    <citation type="submission" date="2022-06" db="EMBL/GenBank/DDBJ databases">
        <title>PHB producers.</title>
        <authorList>
            <person name="Besaury L."/>
        </authorList>
    </citation>
    <scope>NUCLEOTIDE SEQUENCE</scope>
    <source>
        <strain evidence="4 5">SEWS6</strain>
    </source>
</reference>
<feature type="transmembrane region" description="Helical" evidence="1">
    <location>
        <begin position="253"/>
        <end position="274"/>
    </location>
</feature>
<evidence type="ECO:0000313" key="5">
    <source>
        <dbReference type="Proteomes" id="UP001209412"/>
    </source>
</evidence>
<keyword evidence="1" id="KW-0812">Transmembrane</keyword>
<keyword evidence="1" id="KW-1133">Transmembrane helix</keyword>
<evidence type="ECO:0000313" key="3">
    <source>
        <dbReference type="EMBL" id="MCX4150072.1"/>
    </source>
</evidence>
<dbReference type="EMBL" id="JAMXWF010000036">
    <property type="protein sequence ID" value="MDQ6411889.1"/>
    <property type="molecule type" value="Genomic_DNA"/>
</dbReference>
<feature type="domain" description="Acyltransferase 3" evidence="2">
    <location>
        <begin position="3"/>
        <end position="340"/>
    </location>
</feature>
<dbReference type="Proteomes" id="UP001209412">
    <property type="component" value="Unassembled WGS sequence"/>
</dbReference>
<dbReference type="Pfam" id="PF01757">
    <property type="entry name" value="Acyl_transf_3"/>
    <property type="match status" value="1"/>
</dbReference>
<sequence length="365" mass="40732">MKIDALRFLAAFWVLIFHFHPPVYTDFLPTQLEFVGTALWKLSVAIFDGPAAVIVFFVISGYCIHGGYHREAVLKPINYYASRFARIGIPLVILFFLVQPLRTGTNYLNSVLWSLYCEMVYYALYPVLRARFRFLGELIVGSALLGGIMVAAVRLFSHPACDNCVYETYGVAGTALVYSAGWISGCLIAETQRNAHRFLVQGAFSRLTMLLKSGIDGFAGVFQTRLVLLRIVVVAAGAVIMTVSSTSTSKPAFIPYITSDITLPTFQFLAALWIAVETMTPPTTRIWTWLASLGAWSYSLYLCHKTTLSLLEAMHYDPSTRSAWFVQMALALALSYGFYRFVERPAHLLSQRLRKHTTDAPPATA</sequence>
<dbReference type="RefSeq" id="WP_266260842.1">
    <property type="nucleotide sequence ID" value="NZ_JAMXWF010000036.1"/>
</dbReference>
<feature type="transmembrane region" description="Helical" evidence="1">
    <location>
        <begin position="286"/>
        <end position="302"/>
    </location>
</feature>
<feature type="transmembrane region" description="Helical" evidence="1">
    <location>
        <begin position="322"/>
        <end position="342"/>
    </location>
</feature>
<dbReference type="InterPro" id="IPR050879">
    <property type="entry name" value="Acyltransferase_3"/>
</dbReference>
<feature type="transmembrane region" description="Helical" evidence="1">
    <location>
        <begin position="80"/>
        <end position="98"/>
    </location>
</feature>
<feature type="transmembrane region" description="Helical" evidence="1">
    <location>
        <begin position="110"/>
        <end position="128"/>
    </location>
</feature>
<feature type="transmembrane region" description="Helical" evidence="1">
    <location>
        <begin position="169"/>
        <end position="189"/>
    </location>
</feature>
<evidence type="ECO:0000259" key="2">
    <source>
        <dbReference type="Pfam" id="PF01757"/>
    </source>
</evidence>
<dbReference type="PANTHER" id="PTHR23028">
    <property type="entry name" value="ACETYLTRANSFERASE"/>
    <property type="match status" value="1"/>
</dbReference>
<dbReference type="AlphaFoldDB" id="A0AAP5BLB7"/>
<dbReference type="InterPro" id="IPR002656">
    <property type="entry name" value="Acyl_transf_3_dom"/>
</dbReference>
<dbReference type="Proteomes" id="UP001242288">
    <property type="component" value="Unassembled WGS sequence"/>
</dbReference>
<feature type="transmembrane region" description="Helical" evidence="1">
    <location>
        <begin position="227"/>
        <end position="247"/>
    </location>
</feature>
<keyword evidence="5" id="KW-1185">Reference proteome</keyword>
<comment type="caution">
    <text evidence="4">The sequence shown here is derived from an EMBL/GenBank/DDBJ whole genome shotgun (WGS) entry which is preliminary data.</text>
</comment>
<evidence type="ECO:0000256" key="1">
    <source>
        <dbReference type="SAM" id="Phobius"/>
    </source>
</evidence>
<name>A0AAP5BLB7_9BURK</name>
<proteinExistence type="predicted"/>
<evidence type="ECO:0000313" key="4">
    <source>
        <dbReference type="EMBL" id="MDQ6411889.1"/>
    </source>
</evidence>
<gene>
    <name evidence="4" type="ORF">NIE36_32605</name>
    <name evidence="3" type="ORF">OSB80_32670</name>
</gene>
<organism evidence="4 6">
    <name type="scientific">Paraburkholderia madseniana</name>
    <dbReference type="NCBI Taxonomy" id="2599607"/>
    <lineage>
        <taxon>Bacteria</taxon>
        <taxon>Pseudomonadati</taxon>
        <taxon>Pseudomonadota</taxon>
        <taxon>Betaproteobacteria</taxon>
        <taxon>Burkholderiales</taxon>
        <taxon>Burkholderiaceae</taxon>
        <taxon>Paraburkholderia</taxon>
    </lineage>
</organism>
<keyword evidence="4" id="KW-0012">Acyltransferase</keyword>
<feature type="transmembrane region" description="Helical" evidence="1">
    <location>
        <begin position="135"/>
        <end position="157"/>
    </location>
</feature>